<accession>A0A8S3DVG2</accession>
<dbReference type="EMBL" id="CAJOBJ010225465">
    <property type="protein sequence ID" value="CAF5042901.1"/>
    <property type="molecule type" value="Genomic_DNA"/>
</dbReference>
<dbReference type="AlphaFoldDB" id="A0A8S3DVG2"/>
<feature type="non-terminal residue" evidence="1">
    <location>
        <position position="1"/>
    </location>
</feature>
<dbReference type="Proteomes" id="UP000681720">
    <property type="component" value="Unassembled WGS sequence"/>
</dbReference>
<proteinExistence type="predicted"/>
<sequence length="25" mass="2728">LTTTNFPRQRPISFVVSVFPVPAGP</sequence>
<organism evidence="1 2">
    <name type="scientific">Rotaria magnacalcarata</name>
    <dbReference type="NCBI Taxonomy" id="392030"/>
    <lineage>
        <taxon>Eukaryota</taxon>
        <taxon>Metazoa</taxon>
        <taxon>Spiralia</taxon>
        <taxon>Gnathifera</taxon>
        <taxon>Rotifera</taxon>
        <taxon>Eurotatoria</taxon>
        <taxon>Bdelloidea</taxon>
        <taxon>Philodinida</taxon>
        <taxon>Philodinidae</taxon>
        <taxon>Rotaria</taxon>
    </lineage>
</organism>
<comment type="caution">
    <text evidence="1">The sequence shown here is derived from an EMBL/GenBank/DDBJ whole genome shotgun (WGS) entry which is preliminary data.</text>
</comment>
<gene>
    <name evidence="1" type="ORF">GIL414_LOCUS59532</name>
</gene>
<reference evidence="1" key="1">
    <citation type="submission" date="2021-02" db="EMBL/GenBank/DDBJ databases">
        <authorList>
            <person name="Nowell W R."/>
        </authorList>
    </citation>
    <scope>NUCLEOTIDE SEQUENCE</scope>
</reference>
<evidence type="ECO:0000313" key="1">
    <source>
        <dbReference type="EMBL" id="CAF5042901.1"/>
    </source>
</evidence>
<protein>
    <submittedName>
        <fullName evidence="1">Uncharacterized protein</fullName>
    </submittedName>
</protein>
<evidence type="ECO:0000313" key="2">
    <source>
        <dbReference type="Proteomes" id="UP000681720"/>
    </source>
</evidence>
<name>A0A8S3DVG2_9BILA</name>